<reference evidence="3" key="1">
    <citation type="submission" date="2016-10" db="EMBL/GenBank/DDBJ databases">
        <authorList>
            <person name="Varghese N."/>
        </authorList>
    </citation>
    <scope>NUCLEOTIDE SEQUENCE [LARGE SCALE GENOMIC DNA]</scope>
    <source>
        <strain evidence="3">DSM 45096 / BCRC 16803 / CGMCC 4.1857 / CIP 109030 / JCM 12277 / KCTC 19219 / NBRC 100920 / 33214</strain>
    </source>
</reference>
<feature type="transmembrane region" description="Helical" evidence="1">
    <location>
        <begin position="78"/>
        <end position="100"/>
    </location>
</feature>
<evidence type="ECO:0000313" key="2">
    <source>
        <dbReference type="EMBL" id="SEM62077.1"/>
    </source>
</evidence>
<name>A0A1H7ZXN8_STRJI</name>
<feature type="transmembrane region" description="Helical" evidence="1">
    <location>
        <begin position="121"/>
        <end position="150"/>
    </location>
</feature>
<keyword evidence="1" id="KW-0472">Membrane</keyword>
<dbReference type="eggNOG" id="ENOG5033UMD">
    <property type="taxonomic scope" value="Bacteria"/>
</dbReference>
<organism evidence="2 3">
    <name type="scientific">Streptacidiphilus jiangxiensis</name>
    <dbReference type="NCBI Taxonomy" id="235985"/>
    <lineage>
        <taxon>Bacteria</taxon>
        <taxon>Bacillati</taxon>
        <taxon>Actinomycetota</taxon>
        <taxon>Actinomycetes</taxon>
        <taxon>Kitasatosporales</taxon>
        <taxon>Streptomycetaceae</taxon>
        <taxon>Streptacidiphilus</taxon>
    </lineage>
</organism>
<dbReference type="STRING" id="235985.SAMN05414137_13815"/>
<protein>
    <submittedName>
        <fullName evidence="2">Uncharacterized protein</fullName>
    </submittedName>
</protein>
<dbReference type="RefSeq" id="WP_052438383.1">
    <property type="nucleotide sequence ID" value="NZ_BBPN01000004.1"/>
</dbReference>
<sequence length="204" mass="20544">MSARLLVLHALGRRAHVALLVIAGCALGLRLALLGHWDAYGALQLPLIFETAAAVAVAAATASPFGEPERVAGRWLPHLRVAVTLTLTAAAVGLLATAGLGGHLADGTAGVLRNVTGITGIGLLCAAALGGGLSWTGPTGFLVAALYALYARWHPPGLTTPLLWPARPPHDLGGALCAGLVFAGGLTAATLRGARDRPTDPDAA</sequence>
<dbReference type="AlphaFoldDB" id="A0A1H7ZXN8"/>
<proteinExistence type="predicted"/>
<gene>
    <name evidence="2" type="ORF">SAMN05414137_13815</name>
</gene>
<feature type="transmembrane region" description="Helical" evidence="1">
    <location>
        <begin position="15"/>
        <end position="33"/>
    </location>
</feature>
<accession>A0A1H7ZXN8</accession>
<dbReference type="OrthoDB" id="3854630at2"/>
<keyword evidence="3" id="KW-1185">Reference proteome</keyword>
<dbReference type="EMBL" id="FOAZ01000038">
    <property type="protein sequence ID" value="SEM62077.1"/>
    <property type="molecule type" value="Genomic_DNA"/>
</dbReference>
<evidence type="ECO:0000313" key="3">
    <source>
        <dbReference type="Proteomes" id="UP000183015"/>
    </source>
</evidence>
<evidence type="ECO:0000256" key="1">
    <source>
        <dbReference type="SAM" id="Phobius"/>
    </source>
</evidence>
<dbReference type="PROSITE" id="PS51257">
    <property type="entry name" value="PROKAR_LIPOPROTEIN"/>
    <property type="match status" value="1"/>
</dbReference>
<keyword evidence="1" id="KW-1133">Transmembrane helix</keyword>
<feature type="transmembrane region" description="Helical" evidence="1">
    <location>
        <begin position="170"/>
        <end position="191"/>
    </location>
</feature>
<feature type="transmembrane region" description="Helical" evidence="1">
    <location>
        <begin position="45"/>
        <end position="66"/>
    </location>
</feature>
<keyword evidence="1" id="KW-0812">Transmembrane</keyword>
<dbReference type="Proteomes" id="UP000183015">
    <property type="component" value="Unassembled WGS sequence"/>
</dbReference>